<comment type="caution">
    <text evidence="1">The sequence shown here is derived from an EMBL/GenBank/DDBJ whole genome shotgun (WGS) entry which is preliminary data.</text>
</comment>
<dbReference type="Proteomes" id="UP000032120">
    <property type="component" value="Unassembled WGS sequence"/>
</dbReference>
<gene>
    <name evidence="1" type="ORF">SD72_10580</name>
</gene>
<name>A0A0D0H527_9MICO</name>
<protein>
    <submittedName>
        <fullName evidence="1">Uncharacterized protein</fullName>
    </submittedName>
</protein>
<accession>A0A0D0H527</accession>
<organism evidence="1 2">
    <name type="scientific">Leucobacter komagatae</name>
    <dbReference type="NCBI Taxonomy" id="55969"/>
    <lineage>
        <taxon>Bacteria</taxon>
        <taxon>Bacillati</taxon>
        <taxon>Actinomycetota</taxon>
        <taxon>Actinomycetes</taxon>
        <taxon>Micrococcales</taxon>
        <taxon>Microbacteriaceae</taxon>
        <taxon>Leucobacter</taxon>
    </lineage>
</organism>
<evidence type="ECO:0000313" key="1">
    <source>
        <dbReference type="EMBL" id="KIP52280.1"/>
    </source>
</evidence>
<dbReference type="AlphaFoldDB" id="A0A0D0H527"/>
<sequence length="149" mass="15799">MRRLACACRADPCRSAAEPPVAAITLGSAIARTRFACCALSSADLWSSAGGSEPGSVPGWEPGSVPGWEPVPRAREHQAATTRGSRHARVAPRESLCQNRQVQYSVHADHCQVVHCHSGFRVGEAAGSEHHCTPQGGQTQVRPFFACGN</sequence>
<keyword evidence="2" id="KW-1185">Reference proteome</keyword>
<reference evidence="1 2" key="1">
    <citation type="submission" date="2015-01" db="EMBL/GenBank/DDBJ databases">
        <title>Draft genome sequence of Leucobacter komagatae strain VKM ST2845.</title>
        <authorList>
            <person name="Karlyshev A.V."/>
            <person name="Kudryashova E.B."/>
        </authorList>
    </citation>
    <scope>NUCLEOTIDE SEQUENCE [LARGE SCALE GENOMIC DNA]</scope>
    <source>
        <strain evidence="1 2">VKM ST2845</strain>
    </source>
</reference>
<dbReference type="EMBL" id="JXSQ01000013">
    <property type="protein sequence ID" value="KIP52280.1"/>
    <property type="molecule type" value="Genomic_DNA"/>
</dbReference>
<proteinExistence type="predicted"/>
<evidence type="ECO:0000313" key="2">
    <source>
        <dbReference type="Proteomes" id="UP000032120"/>
    </source>
</evidence>